<dbReference type="STRING" id="396588.Tgr7_3231"/>
<dbReference type="Proteomes" id="UP000002383">
    <property type="component" value="Chromosome"/>
</dbReference>
<dbReference type="NCBIfam" id="TIGR02385">
    <property type="entry name" value="RelE_StbE"/>
    <property type="match status" value="1"/>
</dbReference>
<dbReference type="PANTHER" id="PTHR35601:SF1">
    <property type="entry name" value="TOXIN RELE"/>
    <property type="match status" value="1"/>
</dbReference>
<organism evidence="3 4">
    <name type="scientific">Thioalkalivibrio sulfidiphilus (strain HL-EbGR7)</name>
    <dbReference type="NCBI Taxonomy" id="396588"/>
    <lineage>
        <taxon>Bacteria</taxon>
        <taxon>Pseudomonadati</taxon>
        <taxon>Pseudomonadota</taxon>
        <taxon>Gammaproteobacteria</taxon>
        <taxon>Chromatiales</taxon>
        <taxon>Ectothiorhodospiraceae</taxon>
        <taxon>Thioalkalivibrio</taxon>
    </lineage>
</organism>
<evidence type="ECO:0000313" key="3">
    <source>
        <dbReference type="EMBL" id="ACL74299.1"/>
    </source>
</evidence>
<dbReference type="PANTHER" id="PTHR35601">
    <property type="entry name" value="TOXIN RELE"/>
    <property type="match status" value="1"/>
</dbReference>
<gene>
    <name evidence="3" type="ordered locus">Tgr7_3231</name>
</gene>
<comment type="similarity">
    <text evidence="1">Belongs to the RelE toxin family.</text>
</comment>
<dbReference type="Gene3D" id="3.30.2310.20">
    <property type="entry name" value="RelE-like"/>
    <property type="match status" value="1"/>
</dbReference>
<name>B8GQS5_THISH</name>
<accession>B8GQS5</accession>
<dbReference type="Pfam" id="PF05016">
    <property type="entry name" value="ParE_toxin"/>
    <property type="match status" value="1"/>
</dbReference>
<dbReference type="AlphaFoldDB" id="B8GQS5"/>
<dbReference type="RefSeq" id="WP_012639761.1">
    <property type="nucleotide sequence ID" value="NC_011901.1"/>
</dbReference>
<evidence type="ECO:0008006" key="5">
    <source>
        <dbReference type="Google" id="ProtNLM"/>
    </source>
</evidence>
<reference evidence="3 4" key="1">
    <citation type="journal article" date="2011" name="Stand. Genomic Sci.">
        <title>Complete genome sequence of 'Thioalkalivibrio sulfidophilus' HL-EbGr7.</title>
        <authorList>
            <person name="Muyzer G."/>
            <person name="Sorokin D.Y."/>
            <person name="Mavromatis K."/>
            <person name="Lapidus A."/>
            <person name="Clum A."/>
            <person name="Ivanova N."/>
            <person name="Pati A."/>
            <person name="d'Haeseleer P."/>
            <person name="Woyke T."/>
            <person name="Kyrpides N.C."/>
        </authorList>
    </citation>
    <scope>NUCLEOTIDE SEQUENCE [LARGE SCALE GENOMIC DNA]</scope>
    <source>
        <strain evidence="3 4">HL-EbGR7</strain>
    </source>
</reference>
<dbReference type="KEGG" id="tgr:Tgr7_3231"/>
<dbReference type="SUPFAM" id="SSF143011">
    <property type="entry name" value="RelE-like"/>
    <property type="match status" value="1"/>
</dbReference>
<protein>
    <recommendedName>
        <fullName evidence="5">Addiction module toxin, RelE/StbE family</fullName>
    </recommendedName>
</protein>
<dbReference type="OrthoDB" id="5570653at2"/>
<dbReference type="HOGENOM" id="CLU_155761_1_1_6"/>
<dbReference type="InterPro" id="IPR035093">
    <property type="entry name" value="RelE/ParE_toxin_dom_sf"/>
</dbReference>
<proteinExistence type="inferred from homology"/>
<dbReference type="InterPro" id="IPR007712">
    <property type="entry name" value="RelE/ParE_toxin"/>
</dbReference>
<keyword evidence="2" id="KW-1277">Toxin-antitoxin system</keyword>
<dbReference type="eggNOG" id="COG2026">
    <property type="taxonomic scope" value="Bacteria"/>
</dbReference>
<evidence type="ECO:0000256" key="1">
    <source>
        <dbReference type="ARBA" id="ARBA00006226"/>
    </source>
</evidence>
<keyword evidence="4" id="KW-1185">Reference proteome</keyword>
<dbReference type="EMBL" id="CP001339">
    <property type="protein sequence ID" value="ACL74299.1"/>
    <property type="molecule type" value="Genomic_DNA"/>
</dbReference>
<evidence type="ECO:0000313" key="4">
    <source>
        <dbReference type="Proteomes" id="UP000002383"/>
    </source>
</evidence>
<evidence type="ECO:0000256" key="2">
    <source>
        <dbReference type="ARBA" id="ARBA00022649"/>
    </source>
</evidence>
<sequence length="88" mass="10455">MVWTIEYAQSAKKSVKGLDPPTRRRIRDYLEQRVAALQNPRGLGAPLKGEFSELWRYRIGDYRVICELQDEKLVILVIRIAHRREVYR</sequence>